<keyword evidence="7" id="KW-1185">Reference proteome</keyword>
<dbReference type="Gene3D" id="2.170.130.10">
    <property type="entry name" value="TonB-dependent receptor, plug domain"/>
    <property type="match status" value="1"/>
</dbReference>
<dbReference type="InterPro" id="IPR023997">
    <property type="entry name" value="TonB-dep_OMP_SusC/RagA_CS"/>
</dbReference>
<evidence type="ECO:0000256" key="3">
    <source>
        <dbReference type="SAM" id="SignalP"/>
    </source>
</evidence>
<sequence>MKKIIYSLLFLIFTTSFNQAFCQSEQTISGTIADKIGAIPGATIFEKDFTSNGAKTDEQGRFTLKLRGSNYIIVVKSVGYLPKEINVKGKKNVSVTLEEDAKGLEEVVVLGVGQMGKKVTNTGATSTISGAQIRQSPSASLQNSLAGRLPGFFSQQRSGQPGKDGAAFQIRGINSYAGGSSPLIIVDDVEYTLDQVNQLDPNEVESVTILKDASTTAVYGVRGSNGVLIIRTRRGNPGKPELSFKYESGLQLPTQKPVVNDGFTTLNLLRERLVEQYVGTNRTPETGDFSKFYANNALEHYRLNDDPYNYPNVQWWDEVMRKVSVQNRINFDVNGGTNNAKYFISLGYLSQGGLFKEFSKDQGYESNYTYNRYTFRSNVDLKPTKTLKIRIDMSGRFGITNEPNDAAWNGGGSTFQYLWNGELNAFSYPVYWPNGLIASSTNPAGIKPNPVANLMYSGYNRNYTNNLNMVTEANQQLDFITKGLAINGLVSFATDYNFGRSLTRNSNEILAYTYNTFTKAYDPVVTGLYRMGPLTRSSSNSPMSKNLSLRFNLNYTRSFGNHNVTALVLATQSRYNKDPNTGAIVTEPYNIRGLTGKVTYDYKQKYLIDFSGGYNGSDRFVSDKKYQLFPAVGAGWNISEEPFFKNNIKFIDLLKIRGSYGLTGNDNIGTSTYVYVKSYTTSSGASYVFGENPVSYGGLAEPTLGNNNITWMETRDANIGMELKMFKGRFAVELDFFKKKTKNIFTTPGSVPSTFGASLPPYNLGTQENKGFEVNLTYNDRITSDFSVFTNLNLSFAKNKVTYRNEPDYPYPWLAQTGQTANPIFAYTFDGFYQTLEELYTAPKLTTSVPLSNLFLGSVKFKDLNGDGIIDANDKGYIGTNYPFYTAGFSFGFSYKGFDVSTLFQGAFGNVLSMNRGSVSYARPDRVSVPLNLGRWTPVTGTDAIFPELSGSASNANDPSSTYQSTFWYKKGDYIRWKNVEIGYRFPSAIYKKLRLNSLRLYANGYNMGLLYTNLPAAIDPESVASTTVGEYPQQRVINFGIQFGL</sequence>
<organism evidence="6 7">
    <name type="scientific">Pedobacter jeongneungensis</name>
    <dbReference type="NCBI Taxonomy" id="947309"/>
    <lineage>
        <taxon>Bacteria</taxon>
        <taxon>Pseudomonadati</taxon>
        <taxon>Bacteroidota</taxon>
        <taxon>Sphingobacteriia</taxon>
        <taxon>Sphingobacteriales</taxon>
        <taxon>Sphingobacteriaceae</taxon>
        <taxon>Pedobacter</taxon>
    </lineage>
</organism>
<dbReference type="SUPFAM" id="SSF56935">
    <property type="entry name" value="Porins"/>
    <property type="match status" value="1"/>
</dbReference>
<keyword evidence="3" id="KW-0732">Signal</keyword>
<keyword evidence="2" id="KW-0798">TonB box</keyword>
<proteinExistence type="inferred from homology"/>
<keyword evidence="1" id="KW-0998">Cell outer membrane</keyword>
<feature type="domain" description="TonB-dependent receptor-like beta-barrel" evidence="4">
    <location>
        <begin position="442"/>
        <end position="1007"/>
    </location>
</feature>
<name>A0ABP8BB76_9SPHI</name>
<keyword evidence="1" id="KW-0813">Transport</keyword>
<dbReference type="NCBIfam" id="TIGR04057">
    <property type="entry name" value="SusC_RagA_signa"/>
    <property type="match status" value="1"/>
</dbReference>
<evidence type="ECO:0000259" key="5">
    <source>
        <dbReference type="Pfam" id="PF07715"/>
    </source>
</evidence>
<keyword evidence="1 2" id="KW-0472">Membrane</keyword>
<evidence type="ECO:0000256" key="2">
    <source>
        <dbReference type="RuleBase" id="RU003357"/>
    </source>
</evidence>
<evidence type="ECO:0000256" key="1">
    <source>
        <dbReference type="PROSITE-ProRule" id="PRU01360"/>
    </source>
</evidence>
<reference evidence="7" key="1">
    <citation type="journal article" date="2019" name="Int. J. Syst. Evol. Microbiol.">
        <title>The Global Catalogue of Microorganisms (GCM) 10K type strain sequencing project: providing services to taxonomists for standard genome sequencing and annotation.</title>
        <authorList>
            <consortium name="The Broad Institute Genomics Platform"/>
            <consortium name="The Broad Institute Genome Sequencing Center for Infectious Disease"/>
            <person name="Wu L."/>
            <person name="Ma J."/>
        </authorList>
    </citation>
    <scope>NUCLEOTIDE SEQUENCE [LARGE SCALE GENOMIC DNA]</scope>
    <source>
        <strain evidence="7">JCM 17626</strain>
    </source>
</reference>
<evidence type="ECO:0000259" key="4">
    <source>
        <dbReference type="Pfam" id="PF00593"/>
    </source>
</evidence>
<dbReference type="RefSeq" id="WP_344851118.1">
    <property type="nucleotide sequence ID" value="NZ_BAABBY010000004.1"/>
</dbReference>
<evidence type="ECO:0000313" key="7">
    <source>
        <dbReference type="Proteomes" id="UP001501772"/>
    </source>
</evidence>
<keyword evidence="1" id="KW-0812">Transmembrane</keyword>
<dbReference type="InterPro" id="IPR012910">
    <property type="entry name" value="Plug_dom"/>
</dbReference>
<dbReference type="Gene3D" id="2.60.40.1120">
    <property type="entry name" value="Carboxypeptidase-like, regulatory domain"/>
    <property type="match status" value="1"/>
</dbReference>
<dbReference type="InterPro" id="IPR008969">
    <property type="entry name" value="CarboxyPept-like_regulatory"/>
</dbReference>
<dbReference type="Pfam" id="PF07715">
    <property type="entry name" value="Plug"/>
    <property type="match status" value="1"/>
</dbReference>
<dbReference type="EMBL" id="BAABBY010000004">
    <property type="protein sequence ID" value="GAA4202693.1"/>
    <property type="molecule type" value="Genomic_DNA"/>
</dbReference>
<feature type="domain" description="TonB-dependent receptor plug" evidence="5">
    <location>
        <begin position="119"/>
        <end position="227"/>
    </location>
</feature>
<dbReference type="InterPro" id="IPR037066">
    <property type="entry name" value="Plug_dom_sf"/>
</dbReference>
<keyword evidence="1" id="KW-1134">Transmembrane beta strand</keyword>
<dbReference type="Proteomes" id="UP001501772">
    <property type="component" value="Unassembled WGS sequence"/>
</dbReference>
<accession>A0ABP8BB76</accession>
<comment type="subcellular location">
    <subcellularLocation>
        <location evidence="1">Cell outer membrane</location>
        <topology evidence="1">Multi-pass membrane protein</topology>
    </subcellularLocation>
</comment>
<feature type="signal peptide" evidence="3">
    <location>
        <begin position="1"/>
        <end position="20"/>
    </location>
</feature>
<comment type="caution">
    <text evidence="6">The sequence shown here is derived from an EMBL/GenBank/DDBJ whole genome shotgun (WGS) entry which is preliminary data.</text>
</comment>
<keyword evidence="6" id="KW-0675">Receptor</keyword>
<dbReference type="NCBIfam" id="TIGR04056">
    <property type="entry name" value="OMP_RagA_SusC"/>
    <property type="match status" value="1"/>
</dbReference>
<feature type="chain" id="PRO_5045827152" evidence="3">
    <location>
        <begin position="21"/>
        <end position="1046"/>
    </location>
</feature>
<dbReference type="Pfam" id="PF13715">
    <property type="entry name" value="CarbopepD_reg_2"/>
    <property type="match status" value="1"/>
</dbReference>
<dbReference type="InterPro" id="IPR000531">
    <property type="entry name" value="Beta-barrel_TonB"/>
</dbReference>
<dbReference type="Pfam" id="PF00593">
    <property type="entry name" value="TonB_dep_Rec_b-barrel"/>
    <property type="match status" value="1"/>
</dbReference>
<protein>
    <submittedName>
        <fullName evidence="6">TonB-dependent receptor</fullName>
    </submittedName>
</protein>
<evidence type="ECO:0000313" key="6">
    <source>
        <dbReference type="EMBL" id="GAA4202693.1"/>
    </source>
</evidence>
<dbReference type="InterPro" id="IPR039426">
    <property type="entry name" value="TonB-dep_rcpt-like"/>
</dbReference>
<dbReference type="SUPFAM" id="SSF49464">
    <property type="entry name" value="Carboxypeptidase regulatory domain-like"/>
    <property type="match status" value="1"/>
</dbReference>
<dbReference type="InterPro" id="IPR023996">
    <property type="entry name" value="TonB-dep_OMP_SusC/RagA"/>
</dbReference>
<comment type="similarity">
    <text evidence="1 2">Belongs to the TonB-dependent receptor family.</text>
</comment>
<dbReference type="PROSITE" id="PS52016">
    <property type="entry name" value="TONB_DEPENDENT_REC_3"/>
    <property type="match status" value="1"/>
</dbReference>
<gene>
    <name evidence="6" type="ORF">GCM10022289_17840</name>
</gene>